<accession>A0ABQ7WW29</accession>
<reference evidence="5 6" key="1">
    <citation type="submission" date="2021-05" db="EMBL/GenBank/DDBJ databases">
        <title>Genome Assembly of Synthetic Allotetraploid Brassica napus Reveals Homoeologous Exchanges between Subgenomes.</title>
        <authorList>
            <person name="Davis J.T."/>
        </authorList>
    </citation>
    <scope>NUCLEOTIDE SEQUENCE [LARGE SCALE GENOMIC DNA]</scope>
    <source>
        <strain evidence="6">cv. Da-Ae</strain>
        <tissue evidence="5">Seedling</tissue>
    </source>
</reference>
<comment type="subcellular location">
    <subcellularLocation>
        <location evidence="1">Membrane</location>
        <topology evidence="1">Multi-pass membrane protein</topology>
    </subcellularLocation>
</comment>
<dbReference type="InterPro" id="IPR045042">
    <property type="entry name" value="YnaI-like"/>
</dbReference>
<comment type="similarity">
    <text evidence="2">Belongs to the MscS (TC 1.A.23) family.</text>
</comment>
<comment type="caution">
    <text evidence="5">The sequence shown here is derived from an EMBL/GenBank/DDBJ whole genome shotgun (WGS) entry which is preliminary data.</text>
</comment>
<evidence type="ECO:0000313" key="5">
    <source>
        <dbReference type="EMBL" id="KAH0825840.1"/>
    </source>
</evidence>
<feature type="non-terminal residue" evidence="5">
    <location>
        <position position="1"/>
    </location>
</feature>
<keyword evidence="3" id="KW-0472">Membrane</keyword>
<sequence>RKYNQDEEEVHPISYLLSPISFIFSDLVVCFRSLWIPLFRSLLSSLVMMMRTVSLPLSHHKIHQASGYHNVPTCVNYHLLNSRSIACKNRVYLTQTRLSSFSTRRDVWSLQLFETLRGFKAPVSSCSNAFVCRAALFPGGGSHGPIVKSTALVLTRPLMGLTRATLFESTWYTLILSGRNFDSRREMMQIHKRAAHNTLLCHIFSLCCFGVEHSFSAANMELSFRTLDPVVLSSSASQAVKTRFLSFAQSMSTVLAFACCLSSLLQQVQKFFMETNNPADTRNFCWEAVYTAAWVAAASLFMELLGFSTQKWLTAGGLGTHYDSCYTALVLNEWIQTKIGGYEVSGTVELSPSIYSQADYGK</sequence>
<organism evidence="5 6">
    <name type="scientific">Brassica napus</name>
    <name type="common">Rape</name>
    <dbReference type="NCBI Taxonomy" id="3708"/>
    <lineage>
        <taxon>Eukaryota</taxon>
        <taxon>Viridiplantae</taxon>
        <taxon>Streptophyta</taxon>
        <taxon>Embryophyta</taxon>
        <taxon>Tracheophyta</taxon>
        <taxon>Spermatophyta</taxon>
        <taxon>Magnoliopsida</taxon>
        <taxon>eudicotyledons</taxon>
        <taxon>Gunneridae</taxon>
        <taxon>Pentapetalae</taxon>
        <taxon>rosids</taxon>
        <taxon>malvids</taxon>
        <taxon>Brassicales</taxon>
        <taxon>Brassicaceae</taxon>
        <taxon>Brassiceae</taxon>
        <taxon>Brassica</taxon>
    </lineage>
</organism>
<gene>
    <name evidence="5" type="ORF">HID58_090207</name>
</gene>
<feature type="transmembrane region" description="Helical" evidence="3">
    <location>
        <begin position="20"/>
        <end position="43"/>
    </location>
</feature>
<evidence type="ECO:0000256" key="3">
    <source>
        <dbReference type="SAM" id="Phobius"/>
    </source>
</evidence>
<dbReference type="Pfam" id="PF25237">
    <property type="entry name" value="MSL2_3"/>
    <property type="match status" value="1"/>
</dbReference>
<keyword evidence="6" id="KW-1185">Reference proteome</keyword>
<dbReference type="PANTHER" id="PTHR43634">
    <property type="entry name" value="OW CONDUCTANCE MECHANOSENSITIVE CHANNEL"/>
    <property type="match status" value="1"/>
</dbReference>
<evidence type="ECO:0000313" key="6">
    <source>
        <dbReference type="Proteomes" id="UP000824890"/>
    </source>
</evidence>
<dbReference type="InterPro" id="IPR057483">
    <property type="entry name" value="MSL2/3_TM_dom"/>
</dbReference>
<keyword evidence="3" id="KW-0812">Transmembrane</keyword>
<evidence type="ECO:0000256" key="1">
    <source>
        <dbReference type="ARBA" id="ARBA00004141"/>
    </source>
</evidence>
<dbReference type="PANTHER" id="PTHR43634:SF10">
    <property type="entry name" value="MECHANOSENSITIVE ION CHANNEL PROTEIN"/>
    <property type="match status" value="1"/>
</dbReference>
<feature type="domain" description="Mechanosensitive channel protein 2/3 transmembrane" evidence="4">
    <location>
        <begin position="222"/>
        <end position="320"/>
    </location>
</feature>
<keyword evidence="3" id="KW-1133">Transmembrane helix</keyword>
<proteinExistence type="inferred from homology"/>
<dbReference type="Proteomes" id="UP000824890">
    <property type="component" value="Unassembled WGS sequence"/>
</dbReference>
<evidence type="ECO:0000256" key="2">
    <source>
        <dbReference type="ARBA" id="ARBA00008017"/>
    </source>
</evidence>
<evidence type="ECO:0000259" key="4">
    <source>
        <dbReference type="Pfam" id="PF25237"/>
    </source>
</evidence>
<name>A0ABQ7WW29_BRANA</name>
<dbReference type="EMBL" id="JAGKQM010003164">
    <property type="protein sequence ID" value="KAH0825840.1"/>
    <property type="molecule type" value="Genomic_DNA"/>
</dbReference>
<protein>
    <recommendedName>
        <fullName evidence="4">Mechanosensitive channel protein 2/3 transmembrane domain-containing protein</fullName>
    </recommendedName>
</protein>